<reference evidence="1" key="1">
    <citation type="submission" date="2021-05" db="EMBL/GenBank/DDBJ databases">
        <authorList>
            <person name="Scholz U."/>
            <person name="Mascher M."/>
            <person name="Fiebig A."/>
        </authorList>
    </citation>
    <scope>NUCLEOTIDE SEQUENCE [LARGE SCALE GENOMIC DNA]</scope>
</reference>
<dbReference type="EnsemblPlants" id="AVESA.00010b.r2.1DG0165840.1">
    <property type="protein sequence ID" value="AVESA.00010b.r2.1DG0165840.1.CDS"/>
    <property type="gene ID" value="AVESA.00010b.r2.1DG0165840"/>
</dbReference>
<organism evidence="1 2">
    <name type="scientific">Avena sativa</name>
    <name type="common">Oat</name>
    <dbReference type="NCBI Taxonomy" id="4498"/>
    <lineage>
        <taxon>Eukaryota</taxon>
        <taxon>Viridiplantae</taxon>
        <taxon>Streptophyta</taxon>
        <taxon>Embryophyta</taxon>
        <taxon>Tracheophyta</taxon>
        <taxon>Spermatophyta</taxon>
        <taxon>Magnoliopsida</taxon>
        <taxon>Liliopsida</taxon>
        <taxon>Poales</taxon>
        <taxon>Poaceae</taxon>
        <taxon>BOP clade</taxon>
        <taxon>Pooideae</taxon>
        <taxon>Poodae</taxon>
        <taxon>Poeae</taxon>
        <taxon>Poeae Chloroplast Group 1 (Aveneae type)</taxon>
        <taxon>Aveninae</taxon>
        <taxon>Avena</taxon>
    </lineage>
</organism>
<sequence length="128" mass="14114">MWWPSVPFVGGFDRAGVSGRKLREPRAYTSSTLRFRPTMSSQRLGRHQRRASQSVFALPENFAALDDVPASDGEHRKASVDGGSAEQQQGARPSTGRHRRAMSMATASSRDLEMIKEDIGGYNYKIGA</sequence>
<protein>
    <submittedName>
        <fullName evidence="1">Uncharacterized protein</fullName>
    </submittedName>
</protein>
<evidence type="ECO:0000313" key="2">
    <source>
        <dbReference type="Proteomes" id="UP001732700"/>
    </source>
</evidence>
<reference evidence="1" key="2">
    <citation type="submission" date="2025-09" db="UniProtKB">
        <authorList>
            <consortium name="EnsemblPlants"/>
        </authorList>
    </citation>
    <scope>IDENTIFICATION</scope>
</reference>
<name>A0ACD5U2V1_AVESA</name>
<evidence type="ECO:0000313" key="1">
    <source>
        <dbReference type="EnsemblPlants" id="AVESA.00010b.r2.1DG0165840.1.CDS"/>
    </source>
</evidence>
<proteinExistence type="predicted"/>
<accession>A0ACD5U2V1</accession>
<keyword evidence="2" id="KW-1185">Reference proteome</keyword>
<dbReference type="Proteomes" id="UP001732700">
    <property type="component" value="Chromosome 1D"/>
</dbReference>